<comment type="caution">
    <text evidence="3">The sequence shown here is derived from an EMBL/GenBank/DDBJ whole genome shotgun (WGS) entry which is preliminary data.</text>
</comment>
<organism evidence="3 4">
    <name type="scientific">Aquisalinus flavus</name>
    <dbReference type="NCBI Taxonomy" id="1526572"/>
    <lineage>
        <taxon>Bacteria</taxon>
        <taxon>Pseudomonadati</taxon>
        <taxon>Pseudomonadota</taxon>
        <taxon>Alphaproteobacteria</taxon>
        <taxon>Parvularculales</taxon>
        <taxon>Parvularculaceae</taxon>
        <taxon>Aquisalinus</taxon>
    </lineage>
</organism>
<proteinExistence type="predicted"/>
<dbReference type="PROSITE" id="PS00455">
    <property type="entry name" value="AMP_BINDING"/>
    <property type="match status" value="1"/>
</dbReference>
<dbReference type="GO" id="GO:0016877">
    <property type="term" value="F:ligase activity, forming carbon-sulfur bonds"/>
    <property type="evidence" value="ECO:0007669"/>
    <property type="project" value="UniProtKB-ARBA"/>
</dbReference>
<dbReference type="SUPFAM" id="SSF56801">
    <property type="entry name" value="Acetyl-CoA synthetase-like"/>
    <property type="match status" value="1"/>
</dbReference>
<sequence>MTVAPITGPELQEKIDAKLVEGGLFATMPMTVRGVDYPRVFAASNMSLRDLMAMKAAEFRDAEFMVYEDERYTIGEVWQKACRLAQVLIADYGVKPADRVVIAMRNYPEWCIAYLGIIAAGATVVPLNAWWREEELHYGMRDCAARLVIGDAKRLGYLAPVKEEMGLTFIAAREPSEHADADLADLIANAPSADMPQVAIDADSDFCILYTSGSTGRPKGAMLTHRSVINAILSWSFLQQVVNELRPDARIIVENAVILLSLPLFHVTASHSVFLLSWLTGRKIVFMYRWDVDEALRLIRQERVTNLAVVPTQSHEVIEHAKEGDLDTVTDIVTGGAKRPAHHVAEMTDKFPKVRASSGYGLTETNALGCHNGLSEYIAKPDSAGRPVPPVTEFRILNEKLEELPTGEVGEICIKSPATFRGYLAMPDETEKALTKDGWFRTGDLGKLDEEGFLYIVDRLKELIIRGGENVSCLEVENEIYKFDGVQETAVFGVPDDRMGEVVGAVVYAGEGKTLDPQALRDFMLQHVAAFKVPEKIWISPQKLPRGSTDKLDKKFIAKTAIQFPPHLDATK</sequence>
<dbReference type="Gene3D" id="3.30.300.30">
    <property type="match status" value="1"/>
</dbReference>
<evidence type="ECO:0000259" key="2">
    <source>
        <dbReference type="Pfam" id="PF13193"/>
    </source>
</evidence>
<accession>A0A8J2V3R1</accession>
<evidence type="ECO:0000313" key="3">
    <source>
        <dbReference type="EMBL" id="GGC96388.1"/>
    </source>
</evidence>
<gene>
    <name evidence="3" type="ORF">GCM10011342_01500</name>
</gene>
<keyword evidence="3" id="KW-0436">Ligase</keyword>
<dbReference type="Proteomes" id="UP000613582">
    <property type="component" value="Unassembled WGS sequence"/>
</dbReference>
<protein>
    <submittedName>
        <fullName evidence="3">Fatty acid--CoA ligase</fullName>
    </submittedName>
</protein>
<dbReference type="Pfam" id="PF13193">
    <property type="entry name" value="AMP-binding_C"/>
    <property type="match status" value="1"/>
</dbReference>
<reference evidence="3" key="2">
    <citation type="submission" date="2020-09" db="EMBL/GenBank/DDBJ databases">
        <authorList>
            <person name="Sun Q."/>
            <person name="Zhou Y."/>
        </authorList>
    </citation>
    <scope>NUCLEOTIDE SEQUENCE</scope>
    <source>
        <strain evidence="3">CGMCC 1.12921</strain>
    </source>
</reference>
<dbReference type="InterPro" id="IPR000873">
    <property type="entry name" value="AMP-dep_synth/lig_dom"/>
</dbReference>
<keyword evidence="4" id="KW-1185">Reference proteome</keyword>
<dbReference type="Pfam" id="PF00501">
    <property type="entry name" value="AMP-binding"/>
    <property type="match status" value="1"/>
</dbReference>
<dbReference type="EMBL" id="BMGH01000001">
    <property type="protein sequence ID" value="GGC96388.1"/>
    <property type="molecule type" value="Genomic_DNA"/>
</dbReference>
<evidence type="ECO:0000259" key="1">
    <source>
        <dbReference type="Pfam" id="PF00501"/>
    </source>
</evidence>
<evidence type="ECO:0000313" key="4">
    <source>
        <dbReference type="Proteomes" id="UP000613582"/>
    </source>
</evidence>
<dbReference type="InterPro" id="IPR025110">
    <property type="entry name" value="AMP-bd_C"/>
</dbReference>
<dbReference type="InterPro" id="IPR020845">
    <property type="entry name" value="AMP-binding_CS"/>
</dbReference>
<dbReference type="InterPro" id="IPR050237">
    <property type="entry name" value="ATP-dep_AMP-bd_enzyme"/>
</dbReference>
<dbReference type="InterPro" id="IPR045851">
    <property type="entry name" value="AMP-bd_C_sf"/>
</dbReference>
<name>A0A8J2V3R1_9PROT</name>
<dbReference type="RefSeq" id="WP_188159392.1">
    <property type="nucleotide sequence ID" value="NZ_BMGH01000001.1"/>
</dbReference>
<dbReference type="Gene3D" id="3.40.50.12780">
    <property type="entry name" value="N-terminal domain of ligase-like"/>
    <property type="match status" value="1"/>
</dbReference>
<dbReference type="InterPro" id="IPR042099">
    <property type="entry name" value="ANL_N_sf"/>
</dbReference>
<feature type="domain" description="AMP-binding enzyme C-terminal" evidence="2">
    <location>
        <begin position="475"/>
        <end position="549"/>
    </location>
</feature>
<dbReference type="PANTHER" id="PTHR43767">
    <property type="entry name" value="LONG-CHAIN-FATTY-ACID--COA LIGASE"/>
    <property type="match status" value="1"/>
</dbReference>
<reference evidence="3" key="1">
    <citation type="journal article" date="2014" name="Int. J. Syst. Evol. Microbiol.">
        <title>Complete genome sequence of Corynebacterium casei LMG S-19264T (=DSM 44701T), isolated from a smear-ripened cheese.</title>
        <authorList>
            <consortium name="US DOE Joint Genome Institute (JGI-PGF)"/>
            <person name="Walter F."/>
            <person name="Albersmeier A."/>
            <person name="Kalinowski J."/>
            <person name="Ruckert C."/>
        </authorList>
    </citation>
    <scope>NUCLEOTIDE SEQUENCE</scope>
    <source>
        <strain evidence="3">CGMCC 1.12921</strain>
    </source>
</reference>
<feature type="domain" description="AMP-dependent synthetase/ligase" evidence="1">
    <location>
        <begin position="55"/>
        <end position="424"/>
    </location>
</feature>
<dbReference type="AlphaFoldDB" id="A0A8J2V3R1"/>
<dbReference type="PANTHER" id="PTHR43767:SF10">
    <property type="entry name" value="SURFACTIN SYNTHASE SUBUNIT 1"/>
    <property type="match status" value="1"/>
</dbReference>